<evidence type="ECO:0000256" key="1">
    <source>
        <dbReference type="ARBA" id="ARBA00023002"/>
    </source>
</evidence>
<name>A0A1C2E393_9HYPH</name>
<dbReference type="InterPro" id="IPR036291">
    <property type="entry name" value="NAD(P)-bd_dom_sf"/>
</dbReference>
<reference evidence="4 5" key="1">
    <citation type="submission" date="2016-08" db="EMBL/GenBank/DDBJ databases">
        <title>Whole genome sequence of Mesorhizobium sp. strain UASWS1009 isolated from industrial sewage.</title>
        <authorList>
            <person name="Crovadore J."/>
            <person name="Calmin G."/>
            <person name="Chablais R."/>
            <person name="Cochard B."/>
            <person name="Lefort F."/>
        </authorList>
    </citation>
    <scope>NUCLEOTIDE SEQUENCE [LARGE SCALE GENOMIC DNA]</scope>
    <source>
        <strain evidence="4 5">UASWS1009</strain>
    </source>
</reference>
<proteinExistence type="predicted"/>
<accession>A0A1C2E393</accession>
<dbReference type="InterPro" id="IPR000683">
    <property type="entry name" value="Gfo/Idh/MocA-like_OxRdtase_N"/>
</dbReference>
<dbReference type="OrthoDB" id="9792935at2"/>
<dbReference type="Gene3D" id="3.40.50.720">
    <property type="entry name" value="NAD(P)-binding Rossmann-like Domain"/>
    <property type="match status" value="1"/>
</dbReference>
<dbReference type="InterPro" id="IPR050463">
    <property type="entry name" value="Gfo/Idh/MocA_oxidrdct_glycsds"/>
</dbReference>
<keyword evidence="5" id="KW-1185">Reference proteome</keyword>
<dbReference type="SUPFAM" id="SSF51735">
    <property type="entry name" value="NAD(P)-binding Rossmann-fold domains"/>
    <property type="match status" value="1"/>
</dbReference>
<feature type="domain" description="Gfo/Idh/MocA-like oxidoreductase N-terminal" evidence="2">
    <location>
        <begin position="5"/>
        <end position="122"/>
    </location>
</feature>
<evidence type="ECO:0000313" key="4">
    <source>
        <dbReference type="EMBL" id="OCX21474.1"/>
    </source>
</evidence>
<dbReference type="Proteomes" id="UP000094412">
    <property type="component" value="Unassembled WGS sequence"/>
</dbReference>
<sequence length="358" mass="38242">MTAKFRIGLVGLGVVAECQLEALRLIEDVAVVSVCDTRAEIAERTAQAYNARAYKEYDELLRDGGIDLVMVLTPASTHREIVEAAARVGVDVFCEKPLAVTLVDGQAMIAACRNAGVKLFYGSCYRYLPAIRKAYELIQQGAIGRVQLMSEQLIGGQGLERYSQLAPIHYPLGGPGGAGMGLVDHGIHLIDVFSWFMGSAPDRAVGSGQISGAPVQSEFMALTFPDGATGHLLYNAATYSASLPNEGMFSGGQGWLTDGSITSAGQWENEPGSIAVYGTEGSLRIFHYANALFLNQGKGPRRIELEGRPAFGHFATQLEDCMNSVRSDTPPTIGGEDGLQALRVLLSIYDEPAVHSGP</sequence>
<dbReference type="Pfam" id="PF02894">
    <property type="entry name" value="GFO_IDH_MocA_C"/>
    <property type="match status" value="1"/>
</dbReference>
<evidence type="ECO:0008006" key="6">
    <source>
        <dbReference type="Google" id="ProtNLM"/>
    </source>
</evidence>
<dbReference type="Pfam" id="PF01408">
    <property type="entry name" value="GFO_IDH_MocA"/>
    <property type="match status" value="1"/>
</dbReference>
<evidence type="ECO:0000313" key="5">
    <source>
        <dbReference type="Proteomes" id="UP000094412"/>
    </source>
</evidence>
<dbReference type="Gene3D" id="3.30.360.10">
    <property type="entry name" value="Dihydrodipicolinate Reductase, domain 2"/>
    <property type="match status" value="1"/>
</dbReference>
<dbReference type="SUPFAM" id="SSF55347">
    <property type="entry name" value="Glyceraldehyde-3-phosphate dehydrogenase-like, C-terminal domain"/>
    <property type="match status" value="1"/>
</dbReference>
<feature type="domain" description="Gfo/Idh/MocA-like oxidoreductase C-terminal" evidence="3">
    <location>
        <begin position="178"/>
        <end position="345"/>
    </location>
</feature>
<evidence type="ECO:0000259" key="3">
    <source>
        <dbReference type="Pfam" id="PF02894"/>
    </source>
</evidence>
<evidence type="ECO:0000259" key="2">
    <source>
        <dbReference type="Pfam" id="PF01408"/>
    </source>
</evidence>
<dbReference type="RefSeq" id="WP_065997216.1">
    <property type="nucleotide sequence ID" value="NZ_MDEO01000028.1"/>
</dbReference>
<dbReference type="PANTHER" id="PTHR43818:SF11">
    <property type="entry name" value="BCDNA.GH03377"/>
    <property type="match status" value="1"/>
</dbReference>
<organism evidence="4 5">
    <name type="scientific">Mesorhizobium hungaricum</name>
    <dbReference type="NCBI Taxonomy" id="1566387"/>
    <lineage>
        <taxon>Bacteria</taxon>
        <taxon>Pseudomonadati</taxon>
        <taxon>Pseudomonadota</taxon>
        <taxon>Alphaproteobacteria</taxon>
        <taxon>Hyphomicrobiales</taxon>
        <taxon>Phyllobacteriaceae</taxon>
        <taxon>Mesorhizobium</taxon>
    </lineage>
</organism>
<gene>
    <name evidence="4" type="ORF">QV13_07410</name>
</gene>
<dbReference type="GO" id="GO:0016491">
    <property type="term" value="F:oxidoreductase activity"/>
    <property type="evidence" value="ECO:0007669"/>
    <property type="project" value="UniProtKB-KW"/>
</dbReference>
<keyword evidence="1" id="KW-0560">Oxidoreductase</keyword>
<dbReference type="GO" id="GO:0000166">
    <property type="term" value="F:nucleotide binding"/>
    <property type="evidence" value="ECO:0007669"/>
    <property type="project" value="InterPro"/>
</dbReference>
<dbReference type="STRING" id="1566387.QV13_07410"/>
<dbReference type="AlphaFoldDB" id="A0A1C2E393"/>
<dbReference type="EMBL" id="MDEO01000028">
    <property type="protein sequence ID" value="OCX21474.1"/>
    <property type="molecule type" value="Genomic_DNA"/>
</dbReference>
<comment type="caution">
    <text evidence="4">The sequence shown here is derived from an EMBL/GenBank/DDBJ whole genome shotgun (WGS) entry which is preliminary data.</text>
</comment>
<dbReference type="PANTHER" id="PTHR43818">
    <property type="entry name" value="BCDNA.GH03377"/>
    <property type="match status" value="1"/>
</dbReference>
<protein>
    <recommendedName>
        <fullName evidence="6">Oxidoreductase</fullName>
    </recommendedName>
</protein>
<dbReference type="InterPro" id="IPR004104">
    <property type="entry name" value="Gfo/Idh/MocA-like_OxRdtase_C"/>
</dbReference>